<dbReference type="InterPro" id="IPR000914">
    <property type="entry name" value="SBP_5_dom"/>
</dbReference>
<dbReference type="SUPFAM" id="SSF53850">
    <property type="entry name" value="Periplasmic binding protein-like II"/>
    <property type="match status" value="1"/>
</dbReference>
<evidence type="ECO:0000256" key="1">
    <source>
        <dbReference type="ARBA" id="ARBA00004418"/>
    </source>
</evidence>
<dbReference type="GO" id="GO:0042884">
    <property type="term" value="P:microcin transport"/>
    <property type="evidence" value="ECO:0007669"/>
    <property type="project" value="TreeGrafter"/>
</dbReference>
<comment type="subcellular location">
    <subcellularLocation>
        <location evidence="1">Periplasm</location>
    </subcellularLocation>
</comment>
<evidence type="ECO:0000313" key="5">
    <source>
        <dbReference type="EMBL" id="NBG94949.1"/>
    </source>
</evidence>
<protein>
    <submittedName>
        <fullName evidence="5">ABC transporter substrate-binding protein</fullName>
    </submittedName>
</protein>
<accession>A0A845Q976</accession>
<dbReference type="GO" id="GO:0030288">
    <property type="term" value="C:outer membrane-bounded periplasmic space"/>
    <property type="evidence" value="ECO:0007669"/>
    <property type="project" value="TreeGrafter"/>
</dbReference>
<dbReference type="Gene3D" id="3.10.105.10">
    <property type="entry name" value="Dipeptide-binding Protein, Domain 3"/>
    <property type="match status" value="1"/>
</dbReference>
<keyword evidence="6" id="KW-1185">Reference proteome</keyword>
<evidence type="ECO:0000259" key="4">
    <source>
        <dbReference type="Pfam" id="PF00496"/>
    </source>
</evidence>
<proteinExistence type="inferred from homology"/>
<dbReference type="GO" id="GO:1904680">
    <property type="term" value="F:peptide transmembrane transporter activity"/>
    <property type="evidence" value="ECO:0007669"/>
    <property type="project" value="TreeGrafter"/>
</dbReference>
<name>A0A845Q976_9HYPH</name>
<comment type="similarity">
    <text evidence="2">Belongs to the bacterial solute-binding protein 5 family.</text>
</comment>
<dbReference type="Proteomes" id="UP000470384">
    <property type="component" value="Unassembled WGS sequence"/>
</dbReference>
<comment type="caution">
    <text evidence="5">The sequence shown here is derived from an EMBL/GenBank/DDBJ whole genome shotgun (WGS) entry which is preliminary data.</text>
</comment>
<dbReference type="GO" id="GO:0015833">
    <property type="term" value="P:peptide transport"/>
    <property type="evidence" value="ECO:0007669"/>
    <property type="project" value="TreeGrafter"/>
</dbReference>
<dbReference type="Gene3D" id="3.40.190.10">
    <property type="entry name" value="Periplasmic binding protein-like II"/>
    <property type="match status" value="1"/>
</dbReference>
<dbReference type="Pfam" id="PF00496">
    <property type="entry name" value="SBP_bac_5"/>
    <property type="match status" value="1"/>
</dbReference>
<dbReference type="FunFam" id="3.10.105.10:FF:000005">
    <property type="entry name" value="ABC transporter substrate-binding protein"/>
    <property type="match status" value="1"/>
</dbReference>
<gene>
    <name evidence="5" type="ORF">GTQ45_04305</name>
</gene>
<dbReference type="PANTHER" id="PTHR30290">
    <property type="entry name" value="PERIPLASMIC BINDING COMPONENT OF ABC TRANSPORTER"/>
    <property type="match status" value="1"/>
</dbReference>
<dbReference type="GO" id="GO:0043190">
    <property type="term" value="C:ATP-binding cassette (ABC) transporter complex"/>
    <property type="evidence" value="ECO:0007669"/>
    <property type="project" value="InterPro"/>
</dbReference>
<dbReference type="InterPro" id="IPR039424">
    <property type="entry name" value="SBP_5"/>
</dbReference>
<dbReference type="PIRSF" id="PIRSF002741">
    <property type="entry name" value="MppA"/>
    <property type="match status" value="1"/>
</dbReference>
<keyword evidence="3" id="KW-0732">Signal</keyword>
<dbReference type="CDD" id="cd08497">
    <property type="entry name" value="MbnE-like"/>
    <property type="match status" value="1"/>
</dbReference>
<organism evidence="5 6">
    <name type="scientific">Pyruvatibacter mobilis</name>
    <dbReference type="NCBI Taxonomy" id="1712261"/>
    <lineage>
        <taxon>Bacteria</taxon>
        <taxon>Pseudomonadati</taxon>
        <taxon>Pseudomonadota</taxon>
        <taxon>Alphaproteobacteria</taxon>
        <taxon>Hyphomicrobiales</taxon>
        <taxon>Parvibaculaceae</taxon>
        <taxon>Pyruvatibacter</taxon>
    </lineage>
</organism>
<reference evidence="5 6" key="1">
    <citation type="journal article" date="2016" name="Int. J. Syst. Evol. Microbiol.">
        <title>Pyruvatibacter mobilis gen. nov., sp. nov., a marine bacterium from the culture broth of Picochlorum sp. 122.</title>
        <authorList>
            <person name="Wang G."/>
            <person name="Tang M."/>
            <person name="Wu H."/>
            <person name="Dai S."/>
            <person name="Li T."/>
            <person name="Chen C."/>
            <person name="He H."/>
            <person name="Fan J."/>
            <person name="Xiang W."/>
            <person name="Li X."/>
        </authorList>
    </citation>
    <scope>NUCLEOTIDE SEQUENCE [LARGE SCALE GENOMIC DNA]</scope>
    <source>
        <strain evidence="5 6">GYP-11</strain>
    </source>
</reference>
<dbReference type="OrthoDB" id="9803988at2"/>
<dbReference type="EMBL" id="WXYQ01000004">
    <property type="protein sequence ID" value="NBG94949.1"/>
    <property type="molecule type" value="Genomic_DNA"/>
</dbReference>
<dbReference type="AlphaFoldDB" id="A0A845Q976"/>
<sequence>MRFRLTSRHSRTHRTARGIPADTCAAAWQLDVRRPLAALSLVASLGVALPLAAVPQAHAQETVTTNGLSLIGEPKYAPDFTHFDYVNPDAPKGGRLRQALYGTFDSLNPFVVKGKPGPVTLVYDTLMADSMDEPSAEYGLVAKSVTYPEDFGWVEFELHDIARWHDGKPVTAADVIFSFEALTTNHPHYAGYYANVTKAEALSDHKVRFTFDQTGNRELPLIMGQLPVLPAHYWDGSDGRDITQTTLEPPLGSGPYRITDVTPGRKVVFERVADYWGRDLPVNRGKNNFDLMVYEFFLDNTAMLEAFKGDRYDVRVENSAKSWATEYDFPAVKDGRVVLQTFTSKVPSPMQAFVFNTRREKFADSRVRQAFNLAFDFEWMNKNIFFDQYTRTDSFFEGSELEATGLPSPKELELLEPLRGQVPEEVFTQDFENPTNPDTRAVRANLRKAAGLLREAGWVVTDGKLVNGTSGEAMTVEFLLQSPSFERVVLPFKQSLERLGIEASVRTVDTSQYQAREETFDFDIIVDSFSQSLSPGNEQRDFWGSEGADKEGARNTIGIKDPAVDALIEKIIFAPDRETLVAASRALDRVLLWNHYVIPQWWSPLRSARWNRFGLPDTLPDYAPLGGFPTVWWYDDTASAASSGSSQ</sequence>
<evidence type="ECO:0000256" key="2">
    <source>
        <dbReference type="ARBA" id="ARBA00005695"/>
    </source>
</evidence>
<evidence type="ECO:0000256" key="3">
    <source>
        <dbReference type="ARBA" id="ARBA00022729"/>
    </source>
</evidence>
<feature type="domain" description="Solute-binding protein family 5" evidence="4">
    <location>
        <begin position="140"/>
        <end position="547"/>
    </location>
</feature>
<dbReference type="PANTHER" id="PTHR30290:SF64">
    <property type="entry name" value="ABC TRANSPORTER PERIPLASMIC BINDING PROTEIN"/>
    <property type="match status" value="1"/>
</dbReference>
<dbReference type="InterPro" id="IPR030678">
    <property type="entry name" value="Peptide/Ni-bd"/>
</dbReference>
<evidence type="ECO:0000313" key="6">
    <source>
        <dbReference type="Proteomes" id="UP000470384"/>
    </source>
</evidence>